<proteinExistence type="predicted"/>
<keyword evidence="3" id="KW-1185">Reference proteome</keyword>
<feature type="transmembrane region" description="Helical" evidence="1">
    <location>
        <begin position="109"/>
        <end position="128"/>
    </location>
</feature>
<name>A0A975J384_9BACT</name>
<keyword evidence="1" id="KW-0472">Membrane</keyword>
<reference evidence="2" key="1">
    <citation type="submission" date="2021-04" db="EMBL/GenBank/DDBJ databases">
        <title>Luteolibacter sp. 32A isolated from the skin of an Anderson's salamander (Ambystoma andersonii).</title>
        <authorList>
            <person name="Spergser J."/>
            <person name="Busse H.-J."/>
        </authorList>
    </citation>
    <scope>NUCLEOTIDE SEQUENCE</scope>
    <source>
        <strain evidence="2">32A</strain>
    </source>
</reference>
<evidence type="ECO:0000256" key="1">
    <source>
        <dbReference type="SAM" id="Phobius"/>
    </source>
</evidence>
<dbReference type="KEGG" id="lamb:KBB96_09825"/>
<evidence type="ECO:0000313" key="2">
    <source>
        <dbReference type="EMBL" id="QUE53179.1"/>
    </source>
</evidence>
<dbReference type="Proteomes" id="UP000676169">
    <property type="component" value="Chromosome"/>
</dbReference>
<organism evidence="2 3">
    <name type="scientific">Luteolibacter ambystomatis</name>
    <dbReference type="NCBI Taxonomy" id="2824561"/>
    <lineage>
        <taxon>Bacteria</taxon>
        <taxon>Pseudomonadati</taxon>
        <taxon>Verrucomicrobiota</taxon>
        <taxon>Verrucomicrobiia</taxon>
        <taxon>Verrucomicrobiales</taxon>
        <taxon>Verrucomicrobiaceae</taxon>
        <taxon>Luteolibacter</taxon>
    </lineage>
</organism>
<keyword evidence="1" id="KW-1133">Transmembrane helix</keyword>
<sequence>MNASPHYEPDVELVGLVARLRDRQLDAEGKRRLEERLRDEPQAREYCADCLLFDADMREVLQPQSRLEWSETRKVILGKDEDWEVQRNQSVRYGRKRLEGPAGPVRWRWWWLVLIVAVVGLAGLLPWLRHRAPVAAPVAAISPLELQNSGFEATDLTFAADGVNSALVDWQDYFTTSGASLAEIGRVSEGRIFSKSGRNVARLRDYAYLTQRLRRKDGSALLARPGLTVVVRGWAYVAGGPPPYGLKGALRFVATSKPGMIQYEVARDQIVLEKGGWQVFRLKMTLPEDLVVAYSDIDPGLPSPPKLDVNGRELTLSLDSRCIGGELLLDALEIGEESEGPAKDR</sequence>
<gene>
    <name evidence="2" type="ORF">KBB96_09825</name>
</gene>
<accession>A0A975J384</accession>
<evidence type="ECO:0000313" key="3">
    <source>
        <dbReference type="Proteomes" id="UP000676169"/>
    </source>
</evidence>
<protein>
    <submittedName>
        <fullName evidence="2">Uncharacterized protein</fullName>
    </submittedName>
</protein>
<dbReference type="RefSeq" id="WP_211634523.1">
    <property type="nucleotide sequence ID" value="NZ_CP073100.1"/>
</dbReference>
<keyword evidence="1" id="KW-0812">Transmembrane</keyword>
<dbReference type="AlphaFoldDB" id="A0A975J384"/>
<dbReference type="EMBL" id="CP073100">
    <property type="protein sequence ID" value="QUE53179.1"/>
    <property type="molecule type" value="Genomic_DNA"/>
</dbReference>